<feature type="transmembrane region" description="Helical" evidence="12">
    <location>
        <begin position="138"/>
        <end position="166"/>
    </location>
</feature>
<keyword evidence="4 12" id="KW-0812">Transmembrane</keyword>
<evidence type="ECO:0000256" key="4">
    <source>
        <dbReference type="ARBA" id="ARBA00022692"/>
    </source>
</evidence>
<evidence type="ECO:0000256" key="2">
    <source>
        <dbReference type="ARBA" id="ARBA00010631"/>
    </source>
</evidence>
<evidence type="ECO:0000256" key="8">
    <source>
        <dbReference type="ARBA" id="ARBA00023209"/>
    </source>
</evidence>
<evidence type="ECO:0000256" key="7">
    <source>
        <dbReference type="ARBA" id="ARBA00023136"/>
    </source>
</evidence>
<keyword evidence="5 12" id="KW-1133">Transmembrane helix</keyword>
<dbReference type="InterPro" id="IPR007318">
    <property type="entry name" value="Phopholipid_MeTrfase"/>
</dbReference>
<evidence type="ECO:0000256" key="6">
    <source>
        <dbReference type="ARBA" id="ARBA00023098"/>
    </source>
</evidence>
<dbReference type="InterPro" id="IPR033580">
    <property type="entry name" value="Nurim-like"/>
</dbReference>
<dbReference type="OrthoDB" id="10050858at2759"/>
<name>A0A1X7VH46_AMPQE</name>
<feature type="transmembrane region" description="Helical" evidence="12">
    <location>
        <begin position="187"/>
        <end position="210"/>
    </location>
</feature>
<keyword evidence="7 12" id="KW-0472">Membrane</keyword>
<dbReference type="PANTHER" id="PTHR31040">
    <property type="entry name" value="NURIM"/>
    <property type="match status" value="1"/>
</dbReference>
<evidence type="ECO:0000256" key="5">
    <source>
        <dbReference type="ARBA" id="ARBA00022989"/>
    </source>
</evidence>
<comment type="similarity">
    <text evidence="2">Belongs to the nurim family.</text>
</comment>
<dbReference type="EnsemblMetazoa" id="Aqu2.1.39104_001">
    <property type="protein sequence ID" value="Aqu2.1.39104_001"/>
    <property type="gene ID" value="Aqu2.1.39104"/>
</dbReference>
<accession>A0A1X7VH46</accession>
<sequence>AHLKMKVVSGVVSIITGLVTCLALSYFVLFLNNWQPSPSLPSIDHKPQAIASLLLVPSSPTANNILLMLLFTLPHTLITFESVKRLLINYLLCSEKKYYLLFYSFWASVSLLFLYTFWSPSTSEVWSIRLNWAALAVHALQGIFLILYLYSLLSTEILGNFGLVWFVKSTLGLSKIKKEKGGKENKLVISGIYGVVRHPLMTCTIAMMWLTPTMTIGHLFLAALFTLYIVLAVRFSEEPKLIKEYGIAYTNYQRKVPCQLIPGIY</sequence>
<dbReference type="Pfam" id="PF04191">
    <property type="entry name" value="PEMT"/>
    <property type="match status" value="1"/>
</dbReference>
<keyword evidence="3" id="KW-0444">Lipid biosynthesis</keyword>
<reference evidence="13" key="1">
    <citation type="submission" date="2017-05" db="UniProtKB">
        <authorList>
            <consortium name="EnsemblMetazoa"/>
        </authorList>
    </citation>
    <scope>IDENTIFICATION</scope>
</reference>
<keyword evidence="6" id="KW-0443">Lipid metabolism</keyword>
<keyword evidence="8" id="KW-0594">Phospholipid biosynthesis</keyword>
<evidence type="ECO:0000256" key="10">
    <source>
        <dbReference type="ARBA" id="ARBA00031700"/>
    </source>
</evidence>
<organism evidence="13">
    <name type="scientific">Amphimedon queenslandica</name>
    <name type="common">Sponge</name>
    <dbReference type="NCBI Taxonomy" id="400682"/>
    <lineage>
        <taxon>Eukaryota</taxon>
        <taxon>Metazoa</taxon>
        <taxon>Porifera</taxon>
        <taxon>Demospongiae</taxon>
        <taxon>Heteroscleromorpha</taxon>
        <taxon>Haplosclerida</taxon>
        <taxon>Niphatidae</taxon>
        <taxon>Amphimedon</taxon>
    </lineage>
</organism>
<feature type="transmembrane region" description="Helical" evidence="12">
    <location>
        <begin position="7"/>
        <end position="29"/>
    </location>
</feature>
<evidence type="ECO:0000256" key="1">
    <source>
        <dbReference type="ARBA" id="ARBA00004473"/>
    </source>
</evidence>
<dbReference type="PANTHER" id="PTHR31040:SF1">
    <property type="entry name" value="NURIM"/>
    <property type="match status" value="1"/>
</dbReference>
<dbReference type="UniPathway" id="UPA00753"/>
<feature type="transmembrane region" description="Helical" evidence="12">
    <location>
        <begin position="216"/>
        <end position="235"/>
    </location>
</feature>
<evidence type="ECO:0000256" key="12">
    <source>
        <dbReference type="SAM" id="Phobius"/>
    </source>
</evidence>
<dbReference type="GO" id="GO:0005637">
    <property type="term" value="C:nuclear inner membrane"/>
    <property type="evidence" value="ECO:0007669"/>
    <property type="project" value="UniProtKB-SubCell"/>
</dbReference>
<dbReference type="InParanoid" id="A0A1X7VH46"/>
<comment type="subcellular location">
    <subcellularLocation>
        <location evidence="1">Nucleus inner membrane</location>
        <topology evidence="1">Multi-pass membrane protein</topology>
    </subcellularLocation>
</comment>
<evidence type="ECO:0000256" key="9">
    <source>
        <dbReference type="ARBA" id="ARBA00023264"/>
    </source>
</evidence>
<feature type="transmembrane region" description="Helical" evidence="12">
    <location>
        <begin position="98"/>
        <end position="118"/>
    </location>
</feature>
<dbReference type="AlphaFoldDB" id="A0A1X7VH46"/>
<evidence type="ECO:0000256" key="3">
    <source>
        <dbReference type="ARBA" id="ARBA00022516"/>
    </source>
</evidence>
<keyword evidence="9" id="KW-1208">Phospholipid metabolism</keyword>
<protein>
    <recommendedName>
        <fullName evidence="11">Nuclear envelope membrane protein</fullName>
    </recommendedName>
    <alternativeName>
        <fullName evidence="10">Nuclear rim protein</fullName>
    </alternativeName>
</protein>
<dbReference type="GO" id="GO:0006656">
    <property type="term" value="P:phosphatidylcholine biosynthetic process"/>
    <property type="evidence" value="ECO:0007669"/>
    <property type="project" value="UniProtKB-UniPathway"/>
</dbReference>
<proteinExistence type="inferred from homology"/>
<evidence type="ECO:0000256" key="11">
    <source>
        <dbReference type="ARBA" id="ARBA00032957"/>
    </source>
</evidence>
<dbReference type="Gene3D" id="1.20.120.1630">
    <property type="match status" value="1"/>
</dbReference>
<feature type="transmembrane region" description="Helical" evidence="12">
    <location>
        <begin position="49"/>
        <end position="77"/>
    </location>
</feature>
<evidence type="ECO:0000313" key="13">
    <source>
        <dbReference type="EnsemblMetazoa" id="Aqu2.1.39104_001"/>
    </source>
</evidence>